<dbReference type="RefSeq" id="WP_301665215.1">
    <property type="nucleotide sequence ID" value="NZ_VCYH01000012.1"/>
</dbReference>
<dbReference type="InterPro" id="IPR025904">
    <property type="entry name" value="Tubulin-like"/>
</dbReference>
<dbReference type="Pfam" id="PF13809">
    <property type="entry name" value="Tubulin_2"/>
    <property type="match status" value="1"/>
</dbReference>
<gene>
    <name evidence="1" type="ORF">FGU65_14180</name>
</gene>
<evidence type="ECO:0008006" key="3">
    <source>
        <dbReference type="Google" id="ProtNLM"/>
    </source>
</evidence>
<sequence length="1104" mass="125196">MDPDALSQEKAPFQTGRTAFQMPSDLTIVAIGGCGKKLVYNLCQHDWFLKDYLHEDRTLKICVLDTDSNQRNSDIETTKSVNKKVENMMREISGLSGSVKMEYYYLPDLASVGRVSSLTGSTVVDQVKNWRGQPHADFWWMNDPDNGFDFDNLRQIDNNIIDDFGGGVHRRRAISKAVFYKAVSQSGDTNFPSFSGQGDVAIVVGLGGGTGSGMFIDLARYIKGISGQTRKIWLLGVLPAIAEGDKEQLNAGIALSEVEYLNLTGEKLFNYCILSSLGPTGFRDGADRKQEVVEYDLAFPYLLINAFYLPTADFYDIIDARRDYSGFIFADAHVIEYPVEELRDLKGEFEKVIAELAELGRNREEIVKKVEDLLNGLQQKYPDQLMLETDIITTGEDISYVKAEIQNLEKIWSNEIPKLLKYQTPLEIDLHLNNNLPEDIRNLEEIRTYDKLIEFVSRLKRSMDVGNKPLENEDDKILYGSITKSLEQIEHLAILQKRILRIKDHELRVILKKILRGEEDLAHVLSQLISKRASFKNEDAALEERKQQTADKLSQFSQQQDDAQASIQSALGNARREISAYETQRANLKHFQIKEQELADEFQQMHQRLKELVAESLPRNRRGLSRDAWYVESGYTKMQASIDLISRDLQQPDRLEYLKELAEALARYYFYEYRKQSAASAGSFLDKARGLIYGHAPDMDALEANLNAMLNRMKTIAEQKSAAIVFLEPLNIELLDGFITRDLEVDLDQTKTEITNSIVSALKFEELDYAEYEKLMLAFDCSGVQEIASAISDTLVEIVNSEGKYDENISESRREIEQIDHGRSEIAHRIEAFNLIDNLVEETLKYRRLFNRHNNGLTESLATIEKKRQNGDNTVRGKYRTRYGGINPNVLSLISSQADMGALDIKEEGQDELERVLGLVKSNYRKLIDTGLLGIKSSAISYGKSQTEAWTFERAALVVSSPSQYATESIHNVNEDICRTISRELALDQPHHTKVVAHNYGKPWEIGLTFFAAASFFENISPLMTGGGYWAKYEKNKNNILHHVLLLNEGKYVVRKDLLTLAVAAEFADSEKKEDDSVRGRAKSNVLSLYEEKNIKDALRSGTV</sequence>
<evidence type="ECO:0000313" key="1">
    <source>
        <dbReference type="EMBL" id="MDN7026017.1"/>
    </source>
</evidence>
<name>A0ABT8MDJ8_9EURY</name>
<evidence type="ECO:0000313" key="2">
    <source>
        <dbReference type="Proteomes" id="UP001168338"/>
    </source>
</evidence>
<dbReference type="SUPFAM" id="SSF52490">
    <property type="entry name" value="Tubulin nucleotide-binding domain-like"/>
    <property type="match status" value="1"/>
</dbReference>
<dbReference type="EMBL" id="VCYH01000012">
    <property type="protein sequence ID" value="MDN7026017.1"/>
    <property type="molecule type" value="Genomic_DNA"/>
</dbReference>
<reference evidence="1" key="1">
    <citation type="submission" date="2019-05" db="EMBL/GenBank/DDBJ databases">
        <title>Methanoculleus sp. FWC-SCC1, a methanogenic archaeon isolated from deep marine cold seep.</title>
        <authorList>
            <person name="Chen Y.-W."/>
            <person name="Chen S.-C."/>
            <person name="Teng N.-H."/>
            <person name="Lai M.-C."/>
        </authorList>
    </citation>
    <scope>NUCLEOTIDE SEQUENCE</scope>
    <source>
        <strain evidence="1">FWC-SCC1</strain>
    </source>
</reference>
<dbReference type="Gene3D" id="3.40.50.1440">
    <property type="entry name" value="Tubulin/FtsZ, GTPase domain"/>
    <property type="match status" value="1"/>
</dbReference>
<protein>
    <recommendedName>
        <fullName evidence="3">Tubulin like</fullName>
    </recommendedName>
</protein>
<keyword evidence="2" id="KW-1185">Reference proteome</keyword>
<proteinExistence type="predicted"/>
<dbReference type="Proteomes" id="UP001168338">
    <property type="component" value="Unassembled WGS sequence"/>
</dbReference>
<dbReference type="InterPro" id="IPR036525">
    <property type="entry name" value="Tubulin/FtsZ_GTPase_sf"/>
</dbReference>
<accession>A0ABT8MDJ8</accession>
<comment type="caution">
    <text evidence="1">The sequence shown here is derived from an EMBL/GenBank/DDBJ whole genome shotgun (WGS) entry which is preliminary data.</text>
</comment>
<organism evidence="1 2">
    <name type="scientific">Methanoculleus frigidifontis</name>
    <dbReference type="NCBI Taxonomy" id="2584085"/>
    <lineage>
        <taxon>Archaea</taxon>
        <taxon>Methanobacteriati</taxon>
        <taxon>Methanobacteriota</taxon>
        <taxon>Stenosarchaea group</taxon>
        <taxon>Methanomicrobia</taxon>
        <taxon>Methanomicrobiales</taxon>
        <taxon>Methanomicrobiaceae</taxon>
        <taxon>Methanoculleus</taxon>
    </lineage>
</organism>